<evidence type="ECO:0000313" key="2">
    <source>
        <dbReference type="Proteomes" id="UP000886885"/>
    </source>
</evidence>
<comment type="caution">
    <text evidence="1">The sequence shown here is derived from an EMBL/GenBank/DDBJ whole genome shotgun (WGS) entry which is preliminary data.</text>
</comment>
<proteinExistence type="predicted"/>
<name>A0A8X8AI26_POPTO</name>
<evidence type="ECO:0000313" key="1">
    <source>
        <dbReference type="EMBL" id="KAG6789838.1"/>
    </source>
</evidence>
<dbReference type="AlphaFoldDB" id="A0A8X8AI26"/>
<reference evidence="1" key="1">
    <citation type="journal article" date="2020" name="bioRxiv">
        <title>Hybrid origin of Populus tomentosa Carr. identified through genome sequencing and phylogenomic analysis.</title>
        <authorList>
            <person name="An X."/>
            <person name="Gao K."/>
            <person name="Chen Z."/>
            <person name="Li J."/>
            <person name="Yang X."/>
            <person name="Yang X."/>
            <person name="Zhou J."/>
            <person name="Guo T."/>
            <person name="Zhao T."/>
            <person name="Huang S."/>
            <person name="Miao D."/>
            <person name="Khan W.U."/>
            <person name="Rao P."/>
            <person name="Ye M."/>
            <person name="Lei B."/>
            <person name="Liao W."/>
            <person name="Wang J."/>
            <person name="Ji L."/>
            <person name="Li Y."/>
            <person name="Guo B."/>
            <person name="Mustafa N.S."/>
            <person name="Li S."/>
            <person name="Yun Q."/>
            <person name="Keller S.R."/>
            <person name="Mao J."/>
            <person name="Zhang R."/>
            <person name="Strauss S.H."/>
        </authorList>
    </citation>
    <scope>NUCLEOTIDE SEQUENCE</scope>
    <source>
        <strain evidence="1">GM15</strain>
        <tissue evidence="1">Leaf</tissue>
    </source>
</reference>
<accession>A0A8X8AI26</accession>
<gene>
    <name evidence="1" type="ORF">POTOM_005967</name>
</gene>
<dbReference type="EMBL" id="JAAWWB010000002">
    <property type="protein sequence ID" value="KAG6789838.1"/>
    <property type="molecule type" value="Genomic_DNA"/>
</dbReference>
<dbReference type="Proteomes" id="UP000886885">
    <property type="component" value="Chromosome 1D"/>
</dbReference>
<sequence>MLFGLRRGLSILHEILPLFTSSIKIKWIHMSFTKSSSFAWRECFISISGHCLVIFEVNFLIHKGQRVLVVVHDATNDIVHDTFNIWFSLCCSSLDVVEEAQCLDNAIKKDEVVIMYDDGTLVILII</sequence>
<keyword evidence="2" id="KW-1185">Reference proteome</keyword>
<protein>
    <submittedName>
        <fullName evidence="1">Uncharacterized protein</fullName>
    </submittedName>
</protein>
<organism evidence="1 2">
    <name type="scientific">Populus tomentosa</name>
    <name type="common">Chinese white poplar</name>
    <dbReference type="NCBI Taxonomy" id="118781"/>
    <lineage>
        <taxon>Eukaryota</taxon>
        <taxon>Viridiplantae</taxon>
        <taxon>Streptophyta</taxon>
        <taxon>Embryophyta</taxon>
        <taxon>Tracheophyta</taxon>
        <taxon>Spermatophyta</taxon>
        <taxon>Magnoliopsida</taxon>
        <taxon>eudicotyledons</taxon>
        <taxon>Gunneridae</taxon>
        <taxon>Pentapetalae</taxon>
        <taxon>rosids</taxon>
        <taxon>fabids</taxon>
        <taxon>Malpighiales</taxon>
        <taxon>Salicaceae</taxon>
        <taxon>Saliceae</taxon>
        <taxon>Populus</taxon>
    </lineage>
</organism>